<protein>
    <submittedName>
        <fullName evidence="2">Uncharacterized protein</fullName>
    </submittedName>
</protein>
<feature type="region of interest" description="Disordered" evidence="1">
    <location>
        <begin position="13"/>
        <end position="63"/>
    </location>
</feature>
<feature type="compositionally biased region" description="Basic and acidic residues" evidence="1">
    <location>
        <begin position="41"/>
        <end position="50"/>
    </location>
</feature>
<organism evidence="2 3">
    <name type="scientific">Bacillus capparidis</name>
    <dbReference type="NCBI Taxonomy" id="1840411"/>
    <lineage>
        <taxon>Bacteria</taxon>
        <taxon>Bacillati</taxon>
        <taxon>Bacillota</taxon>
        <taxon>Bacilli</taxon>
        <taxon>Bacillales</taxon>
        <taxon>Bacillaceae</taxon>
        <taxon>Bacillus</taxon>
    </lineage>
</organism>
<name>A0ABS4CY31_9BACI</name>
<feature type="compositionally biased region" description="Basic and acidic residues" evidence="1">
    <location>
        <begin position="115"/>
        <end position="129"/>
    </location>
</feature>
<keyword evidence="3" id="KW-1185">Reference proteome</keyword>
<gene>
    <name evidence="2" type="ORF">JOC74_002766</name>
</gene>
<proteinExistence type="predicted"/>
<evidence type="ECO:0000313" key="2">
    <source>
        <dbReference type="EMBL" id="MBP1082273.1"/>
    </source>
</evidence>
<accession>A0ABS4CY31</accession>
<comment type="caution">
    <text evidence="2">The sequence shown here is derived from an EMBL/GenBank/DDBJ whole genome shotgun (WGS) entry which is preliminary data.</text>
</comment>
<evidence type="ECO:0000313" key="3">
    <source>
        <dbReference type="Proteomes" id="UP000674416"/>
    </source>
</evidence>
<sequence>MPLGGRFWIACQQRRGDPNHSQGAGRRHQSDRYFQPLWGRRIGENHRRGDQGQTGRGYSGNEILGGAEWRAKSRRFPPLGSASGRTKLAAAANGLYRSLSAASPSRGRCFRRNSGRAERSGARRQDTSYRHFQSSSLAAGRGAGGERASPLAAVCQRAISVLNS</sequence>
<evidence type="ECO:0000256" key="1">
    <source>
        <dbReference type="SAM" id="MobiDB-lite"/>
    </source>
</evidence>
<dbReference type="EMBL" id="JAFDST010000002">
    <property type="protein sequence ID" value="MBP1082273.1"/>
    <property type="molecule type" value="Genomic_DNA"/>
</dbReference>
<dbReference type="Proteomes" id="UP000674416">
    <property type="component" value="Unassembled WGS sequence"/>
</dbReference>
<reference evidence="2 3" key="1">
    <citation type="submission" date="2021-01" db="EMBL/GenBank/DDBJ databases">
        <title>Genomic Encyclopedia of Type Strains, Phase IV (KMG-IV): sequencing the most valuable type-strain genomes for metagenomic binning, comparative biology and taxonomic classification.</title>
        <authorList>
            <person name="Goeker M."/>
        </authorList>
    </citation>
    <scope>NUCLEOTIDE SEQUENCE [LARGE SCALE GENOMIC DNA]</scope>
    <source>
        <strain evidence="2 3">DSM 103394</strain>
    </source>
</reference>
<feature type="region of interest" description="Disordered" evidence="1">
    <location>
        <begin position="103"/>
        <end position="147"/>
    </location>
</feature>